<dbReference type="PANTHER" id="PTHR33164">
    <property type="entry name" value="TRANSCRIPTIONAL REGULATOR, MARR FAMILY"/>
    <property type="match status" value="1"/>
</dbReference>
<evidence type="ECO:0000259" key="1">
    <source>
        <dbReference type="PROSITE" id="PS50995"/>
    </source>
</evidence>
<dbReference type="InterPro" id="IPR036390">
    <property type="entry name" value="WH_DNA-bd_sf"/>
</dbReference>
<dbReference type="SMART" id="SM00347">
    <property type="entry name" value="HTH_MARR"/>
    <property type="match status" value="1"/>
</dbReference>
<dbReference type="Pfam" id="PF12802">
    <property type="entry name" value="MarR_2"/>
    <property type="match status" value="1"/>
</dbReference>
<dbReference type="RefSeq" id="WP_085182906.1">
    <property type="nucleotide sequence ID" value="NZ_CSTD01000001.1"/>
</dbReference>
<dbReference type="PROSITE" id="PS50995">
    <property type="entry name" value="HTH_MARR_2"/>
    <property type="match status" value="1"/>
</dbReference>
<accession>A0A0U0W234</accession>
<dbReference type="GO" id="GO:0003700">
    <property type="term" value="F:DNA-binding transcription factor activity"/>
    <property type="evidence" value="ECO:0007669"/>
    <property type="project" value="InterPro"/>
</dbReference>
<dbReference type="Gene3D" id="1.10.10.10">
    <property type="entry name" value="Winged helix-like DNA-binding domain superfamily/Winged helix DNA-binding domain"/>
    <property type="match status" value="1"/>
</dbReference>
<reference evidence="2 3" key="1">
    <citation type="submission" date="2015-03" db="EMBL/GenBank/DDBJ databases">
        <authorList>
            <person name="Murphy D."/>
        </authorList>
    </citation>
    <scope>NUCLEOTIDE SEQUENCE [LARGE SCALE GENOMIC DNA]</scope>
    <source>
        <strain evidence="2 3">DSM 44277</strain>
    </source>
</reference>
<sequence>MTADRTPGPQLSGDLRDALVQMSFALMAALTEVAAEHDLSLTQLRMLGIMRDREPTMTDLATYTGLERSTVSGLIDRAARRGLVVKFSHPVDGRSVRVRLTVRARRLERDVTAAIAERVAPLTGRLNTAERKRLTTLLNKALGL</sequence>
<feature type="domain" description="HTH marR-type" evidence="1">
    <location>
        <begin position="12"/>
        <end position="143"/>
    </location>
</feature>
<dbReference type="InterPro" id="IPR036388">
    <property type="entry name" value="WH-like_DNA-bd_sf"/>
</dbReference>
<evidence type="ECO:0000313" key="2">
    <source>
        <dbReference type="EMBL" id="CPR01970.1"/>
    </source>
</evidence>
<protein>
    <submittedName>
        <fullName evidence="2">MarR family transcriptional regulator</fullName>
    </submittedName>
</protein>
<dbReference type="InterPro" id="IPR039422">
    <property type="entry name" value="MarR/SlyA-like"/>
</dbReference>
<dbReference type="AlphaFoldDB" id="A0A0U0W234"/>
<dbReference type="SUPFAM" id="SSF46785">
    <property type="entry name" value="Winged helix' DNA-binding domain"/>
    <property type="match status" value="1"/>
</dbReference>
<gene>
    <name evidence="2" type="ORF">BN971_00136</name>
</gene>
<dbReference type="Proteomes" id="UP000198875">
    <property type="component" value="Unassembled WGS sequence"/>
</dbReference>
<dbReference type="GO" id="GO:0006950">
    <property type="term" value="P:response to stress"/>
    <property type="evidence" value="ECO:0007669"/>
    <property type="project" value="TreeGrafter"/>
</dbReference>
<dbReference type="PANTHER" id="PTHR33164:SF107">
    <property type="entry name" value="TRANSCRIPTIONAL REGULATORY PROTEIN"/>
    <property type="match status" value="1"/>
</dbReference>
<proteinExistence type="predicted"/>
<evidence type="ECO:0000313" key="3">
    <source>
        <dbReference type="Proteomes" id="UP000198875"/>
    </source>
</evidence>
<dbReference type="InterPro" id="IPR000835">
    <property type="entry name" value="HTH_MarR-typ"/>
</dbReference>
<dbReference type="OrthoDB" id="3216907at2"/>
<organism evidence="2 3">
    <name type="scientific">Mycobacterium bohemicum DSM 44277</name>
    <dbReference type="NCBI Taxonomy" id="1236609"/>
    <lineage>
        <taxon>Bacteria</taxon>
        <taxon>Bacillati</taxon>
        <taxon>Actinomycetota</taxon>
        <taxon>Actinomycetes</taxon>
        <taxon>Mycobacteriales</taxon>
        <taxon>Mycobacteriaceae</taxon>
        <taxon>Mycobacterium</taxon>
    </lineage>
</organism>
<dbReference type="EMBL" id="CSTD01000001">
    <property type="protein sequence ID" value="CPR01970.1"/>
    <property type="molecule type" value="Genomic_DNA"/>
</dbReference>
<name>A0A0U0W234_MYCBE</name>